<keyword evidence="7" id="KW-0378">Hydrolase</keyword>
<dbReference type="EMBL" id="CP111017">
    <property type="protein sequence ID" value="WAR08488.1"/>
    <property type="molecule type" value="Genomic_DNA"/>
</dbReference>
<evidence type="ECO:0000256" key="7">
    <source>
        <dbReference type="ARBA" id="ARBA00022801"/>
    </source>
</evidence>
<comment type="similarity">
    <text evidence="2">Belongs to the ZC3H12 family.</text>
</comment>
<feature type="compositionally biased region" description="Polar residues" evidence="11">
    <location>
        <begin position="447"/>
        <end position="462"/>
    </location>
</feature>
<keyword evidence="4 10" id="KW-0479">Metal-binding</keyword>
<dbReference type="InterPro" id="IPR051101">
    <property type="entry name" value="ZC3H12/N4BP1_RNase_Reg"/>
</dbReference>
<organism evidence="13 14">
    <name type="scientific">Mya arenaria</name>
    <name type="common">Soft-shell clam</name>
    <dbReference type="NCBI Taxonomy" id="6604"/>
    <lineage>
        <taxon>Eukaryota</taxon>
        <taxon>Metazoa</taxon>
        <taxon>Spiralia</taxon>
        <taxon>Lophotrochozoa</taxon>
        <taxon>Mollusca</taxon>
        <taxon>Bivalvia</taxon>
        <taxon>Autobranchia</taxon>
        <taxon>Heteroconchia</taxon>
        <taxon>Euheterodonta</taxon>
        <taxon>Imparidentia</taxon>
        <taxon>Neoheterodontei</taxon>
        <taxon>Myida</taxon>
        <taxon>Myoidea</taxon>
        <taxon>Myidae</taxon>
        <taxon>Mya</taxon>
    </lineage>
</organism>
<keyword evidence="3" id="KW-0540">Nuclease</keyword>
<evidence type="ECO:0000256" key="6">
    <source>
        <dbReference type="ARBA" id="ARBA00022771"/>
    </source>
</evidence>
<feature type="compositionally biased region" description="Basic and acidic residues" evidence="11">
    <location>
        <begin position="422"/>
        <end position="435"/>
    </location>
</feature>
<reference evidence="13" key="1">
    <citation type="submission" date="2022-11" db="EMBL/GenBank/DDBJ databases">
        <title>Centuries of genome instability and evolution in soft-shell clam transmissible cancer (bioRxiv).</title>
        <authorList>
            <person name="Hart S.F.M."/>
            <person name="Yonemitsu M.A."/>
            <person name="Giersch R.M."/>
            <person name="Beal B.F."/>
            <person name="Arriagada G."/>
            <person name="Davis B.W."/>
            <person name="Ostrander E.A."/>
            <person name="Goff S.P."/>
            <person name="Metzger M.J."/>
        </authorList>
    </citation>
    <scope>NUCLEOTIDE SEQUENCE</scope>
    <source>
        <strain evidence="13">MELC-2E11</strain>
        <tissue evidence="13">Siphon/mantle</tissue>
    </source>
</reference>
<keyword evidence="5" id="KW-0255">Endonuclease</keyword>
<dbReference type="Proteomes" id="UP001164746">
    <property type="component" value="Chromosome 6"/>
</dbReference>
<sequence>MQGNTVILKYDRGVHCDLQDAQEVLVKAKKYFGVLLDELPGLVTITDNFDPEIVSTVLNHKADIEFNLGCIVFTARGSQQSSSQHQSFEKLSIKDAHSVLYKADSFSEDEDALRDIRSSVDYQVNLEFAFKLGYNEKDLIHALRVLGQNASQNELLAELIKSSQSTEGTERPGSREEIDFEGEKWQEEGDNQLSQLHVDDADTGPFRHIIMDGSNVAMSHGSKEVFSCRGIQLAVDWFRERGHTAITVFVPQWRKETSRSDARIRDQQILMELEKEGIVVFTPSRRIGGKRVVCYDDRYILKLAVETDGIVVSNDNYRDLMSENEKFKKVVEERLLMYSFVNDRFMPPDDPLGRNGPTLDNFLLRAPASPEPLPPLCPYGSKKCTYGNKCKYYHPERRTQPHKLISEKLAEQAKLRMHDLHKKEALSQQSSDHKKLSAKMSLHRTRSSTPEENPPSKSSLSFTFGEPLKKSTKSDEKFLEYNQKLTESRLKMEQERLSNEKGSNLPSPRTPEKRDQRSLGSTENLDRSSPRFIEPRLHGMVSPRESSPVNLAIPSQYDISTESGNQKFLSGHLLLAKKLSDEANENDKMKKKGKTRIEDGTNVMSPLVYSPTKPMGENISERQSSIEKKKLSRQYSLQTAVDPRIAQRHTSLHQQLSYDPRRLEAGMQQSEFHGYPYPHQEFQYSNVGTGMNNFGAIERPKQKLSRDTFYGHTPLAKMQSAPDPYLRSHQSVKPTPRMMRQNSSSDTQLNKILSTHKHDNPIAESFVPRGPNDISTMVMQGTTGSVKFQIGGGPQFPQVPPGPYHSPMLSPAQGHDYRFQPPFSPEFHHQGPPYYPHTTLQVQTSHPQNPPQSQSGFHSPQQTHYVNQSSFWDSGSQPNIAGYHSTQQQISPGTVWPQTSSHSSPQLNVMAAPNQSSIGTPYPIDAPILRNDYRFKLYCDLCRLFPEEKVRAAMNQHPEANTANDVCAYLIGAK</sequence>
<evidence type="ECO:0000259" key="12">
    <source>
        <dbReference type="PROSITE" id="PS50103"/>
    </source>
</evidence>
<keyword evidence="6 10" id="KW-0863">Zinc-finger</keyword>
<evidence type="ECO:0000256" key="10">
    <source>
        <dbReference type="PROSITE-ProRule" id="PRU00723"/>
    </source>
</evidence>
<evidence type="ECO:0000313" key="14">
    <source>
        <dbReference type="Proteomes" id="UP001164746"/>
    </source>
</evidence>
<dbReference type="PROSITE" id="PS50103">
    <property type="entry name" value="ZF_C3H1"/>
    <property type="match status" value="1"/>
</dbReference>
<evidence type="ECO:0000256" key="3">
    <source>
        <dbReference type="ARBA" id="ARBA00022722"/>
    </source>
</evidence>
<feature type="region of interest" description="Disordered" evidence="11">
    <location>
        <begin position="422"/>
        <end position="468"/>
    </location>
</feature>
<dbReference type="Pfam" id="PF18039">
    <property type="entry name" value="UBA_6"/>
    <property type="match status" value="1"/>
</dbReference>
<evidence type="ECO:0000256" key="1">
    <source>
        <dbReference type="ARBA" id="ARBA00001946"/>
    </source>
</evidence>
<keyword evidence="8 10" id="KW-0862">Zinc</keyword>
<protein>
    <submittedName>
        <fullName evidence="13">ZC12C-like protein</fullName>
    </submittedName>
</protein>
<comment type="cofactor">
    <cofactor evidence="1">
        <name>Mg(2+)</name>
        <dbReference type="ChEBI" id="CHEBI:18420"/>
    </cofactor>
</comment>
<evidence type="ECO:0000313" key="13">
    <source>
        <dbReference type="EMBL" id="WAR08488.1"/>
    </source>
</evidence>
<evidence type="ECO:0000256" key="11">
    <source>
        <dbReference type="SAM" id="MobiDB-lite"/>
    </source>
</evidence>
<feature type="region of interest" description="Disordered" evidence="11">
    <location>
        <begin position="492"/>
        <end position="548"/>
    </location>
</feature>
<dbReference type="CDD" id="cd18729">
    <property type="entry name" value="PIN_Zc3h12-like"/>
    <property type="match status" value="1"/>
</dbReference>
<evidence type="ECO:0000256" key="5">
    <source>
        <dbReference type="ARBA" id="ARBA00022759"/>
    </source>
</evidence>
<accession>A0ABY7EEP5</accession>
<evidence type="ECO:0000256" key="4">
    <source>
        <dbReference type="ARBA" id="ARBA00022723"/>
    </source>
</evidence>
<proteinExistence type="inferred from homology"/>
<evidence type="ECO:0000256" key="9">
    <source>
        <dbReference type="ARBA" id="ARBA00022842"/>
    </source>
</evidence>
<dbReference type="PANTHER" id="PTHR12876">
    <property type="entry name" value="N4BP1-RELATED"/>
    <property type="match status" value="1"/>
</dbReference>
<dbReference type="Pfam" id="PF11977">
    <property type="entry name" value="RNase_Zc3h12a"/>
    <property type="match status" value="1"/>
</dbReference>
<evidence type="ECO:0000256" key="2">
    <source>
        <dbReference type="ARBA" id="ARBA00010922"/>
    </source>
</evidence>
<dbReference type="InterPro" id="IPR040546">
    <property type="entry name" value="Rege-1_UBA-like"/>
</dbReference>
<name>A0ABY7EEP5_MYAAR</name>
<evidence type="ECO:0000256" key="8">
    <source>
        <dbReference type="ARBA" id="ARBA00022833"/>
    </source>
</evidence>
<dbReference type="InterPro" id="IPR000571">
    <property type="entry name" value="Znf_CCCH"/>
</dbReference>
<keyword evidence="9" id="KW-0460">Magnesium</keyword>
<keyword evidence="14" id="KW-1185">Reference proteome</keyword>
<feature type="region of interest" description="Disordered" evidence="11">
    <location>
        <begin position="791"/>
        <end position="905"/>
    </location>
</feature>
<dbReference type="Gene3D" id="3.40.50.11980">
    <property type="match status" value="1"/>
</dbReference>
<dbReference type="PANTHER" id="PTHR12876:SF35">
    <property type="entry name" value="LD08718P-RELATED"/>
    <property type="match status" value="1"/>
</dbReference>
<gene>
    <name evidence="13" type="ORF">MAR_018446</name>
</gene>
<feature type="compositionally biased region" description="Polar residues" evidence="11">
    <location>
        <begin position="838"/>
        <end position="905"/>
    </location>
</feature>
<feature type="compositionally biased region" description="Basic and acidic residues" evidence="11">
    <location>
        <begin position="524"/>
        <end position="537"/>
    </location>
</feature>
<feature type="zinc finger region" description="C3H1-type" evidence="10">
    <location>
        <begin position="371"/>
        <end position="397"/>
    </location>
</feature>
<dbReference type="InterPro" id="IPR021869">
    <property type="entry name" value="RNase_Zc3h12_NYN"/>
</dbReference>
<feature type="domain" description="C3H1-type" evidence="12">
    <location>
        <begin position="371"/>
        <end position="397"/>
    </location>
</feature>